<name>W1RNT6_9GAMM</name>
<dbReference type="Gene3D" id="1.10.10.10">
    <property type="entry name" value="Winged helix-like DNA-binding domain superfamily/Winged helix DNA-binding domain"/>
    <property type="match status" value="1"/>
</dbReference>
<evidence type="ECO:0000259" key="14">
    <source>
        <dbReference type="PROSITE" id="PS51194"/>
    </source>
</evidence>
<evidence type="ECO:0000313" key="16">
    <source>
        <dbReference type="Proteomes" id="UP000018857"/>
    </source>
</evidence>
<organism evidence="15 16">
    <name type="scientific">Marinomonas profundimaris</name>
    <dbReference type="NCBI Taxonomy" id="1208321"/>
    <lineage>
        <taxon>Bacteria</taxon>
        <taxon>Pseudomonadati</taxon>
        <taxon>Pseudomonadota</taxon>
        <taxon>Gammaproteobacteria</taxon>
        <taxon>Oceanospirillales</taxon>
        <taxon>Oceanospirillaceae</taxon>
        <taxon>Marinomonas</taxon>
    </lineage>
</organism>
<dbReference type="EC" id="5.6.2.4" evidence="10"/>
<dbReference type="PANTHER" id="PTHR13710:SF105">
    <property type="entry name" value="ATP-DEPENDENT DNA HELICASE Q1"/>
    <property type="match status" value="1"/>
</dbReference>
<dbReference type="InterPro" id="IPR036390">
    <property type="entry name" value="WH_DNA-bd_sf"/>
</dbReference>
<dbReference type="PATRIC" id="fig|1208321.3.peg.3395"/>
<evidence type="ECO:0000256" key="7">
    <source>
        <dbReference type="ARBA" id="ARBA00023125"/>
    </source>
</evidence>
<dbReference type="InterPro" id="IPR004589">
    <property type="entry name" value="DNA_helicase_ATP-dep_RecQ"/>
</dbReference>
<keyword evidence="5 15" id="KW-0347">Helicase</keyword>
<keyword evidence="8" id="KW-0413">Isomerase</keyword>
<protein>
    <recommendedName>
        <fullName evidence="11">ATP-dependent DNA helicase RecQ</fullName>
        <ecNumber evidence="10">5.6.2.4</ecNumber>
    </recommendedName>
    <alternativeName>
        <fullName evidence="12">DNA 3'-5' helicase RecQ</fullName>
    </alternativeName>
</protein>
<dbReference type="GO" id="GO:0043590">
    <property type="term" value="C:bacterial nucleoid"/>
    <property type="evidence" value="ECO:0007669"/>
    <property type="project" value="TreeGrafter"/>
</dbReference>
<dbReference type="InterPro" id="IPR001650">
    <property type="entry name" value="Helicase_C-like"/>
</dbReference>
<evidence type="ECO:0000256" key="10">
    <source>
        <dbReference type="ARBA" id="ARBA00034808"/>
    </source>
</evidence>
<evidence type="ECO:0000256" key="1">
    <source>
        <dbReference type="ARBA" id="ARBA00005446"/>
    </source>
</evidence>
<dbReference type="PANTHER" id="PTHR13710">
    <property type="entry name" value="DNA HELICASE RECQ FAMILY MEMBER"/>
    <property type="match status" value="1"/>
</dbReference>
<evidence type="ECO:0000256" key="12">
    <source>
        <dbReference type="ARBA" id="ARBA00044550"/>
    </source>
</evidence>
<evidence type="ECO:0000256" key="6">
    <source>
        <dbReference type="ARBA" id="ARBA00022840"/>
    </source>
</evidence>
<dbReference type="PROSITE" id="PS51194">
    <property type="entry name" value="HELICASE_CTER"/>
    <property type="match status" value="1"/>
</dbReference>
<dbReference type="SUPFAM" id="SSF46785">
    <property type="entry name" value="Winged helix' DNA-binding domain"/>
    <property type="match status" value="1"/>
</dbReference>
<dbReference type="eggNOG" id="COG0514">
    <property type="taxonomic scope" value="Bacteria"/>
</dbReference>
<dbReference type="InterPro" id="IPR036388">
    <property type="entry name" value="WH-like_DNA-bd_sf"/>
</dbReference>
<evidence type="ECO:0000256" key="8">
    <source>
        <dbReference type="ARBA" id="ARBA00023235"/>
    </source>
</evidence>
<dbReference type="NCBIfam" id="TIGR00614">
    <property type="entry name" value="recQ_fam"/>
    <property type="match status" value="1"/>
</dbReference>
<evidence type="ECO:0000256" key="11">
    <source>
        <dbReference type="ARBA" id="ARBA00044535"/>
    </source>
</evidence>
<dbReference type="GO" id="GO:0030894">
    <property type="term" value="C:replisome"/>
    <property type="evidence" value="ECO:0007669"/>
    <property type="project" value="TreeGrafter"/>
</dbReference>
<dbReference type="CDD" id="cd17920">
    <property type="entry name" value="DEXHc_RecQ"/>
    <property type="match status" value="1"/>
</dbReference>
<evidence type="ECO:0000256" key="3">
    <source>
        <dbReference type="ARBA" id="ARBA00022741"/>
    </source>
</evidence>
<evidence type="ECO:0000259" key="13">
    <source>
        <dbReference type="PROSITE" id="PS51192"/>
    </source>
</evidence>
<keyword evidence="2" id="KW-0479">Metal-binding</keyword>
<dbReference type="GO" id="GO:0046872">
    <property type="term" value="F:metal ion binding"/>
    <property type="evidence" value="ECO:0007669"/>
    <property type="project" value="UniProtKB-KW"/>
</dbReference>
<evidence type="ECO:0000313" key="15">
    <source>
        <dbReference type="EMBL" id="ETI57900.1"/>
    </source>
</evidence>
<accession>W1RNT6</accession>
<dbReference type="Pfam" id="PF00270">
    <property type="entry name" value="DEAD"/>
    <property type="match status" value="1"/>
</dbReference>
<dbReference type="RefSeq" id="WP_024025445.1">
    <property type="nucleotide sequence ID" value="NZ_AYOZ01000061.1"/>
</dbReference>
<keyword evidence="7" id="KW-0238">DNA-binding</keyword>
<dbReference type="FunFam" id="3.40.50.300:FF:001389">
    <property type="entry name" value="ATP-dependent DNA helicase RecQ"/>
    <property type="match status" value="1"/>
</dbReference>
<dbReference type="EMBL" id="AYOZ01000061">
    <property type="protein sequence ID" value="ETI57900.1"/>
    <property type="molecule type" value="Genomic_DNA"/>
</dbReference>
<dbReference type="GO" id="GO:0016787">
    <property type="term" value="F:hydrolase activity"/>
    <property type="evidence" value="ECO:0007669"/>
    <property type="project" value="UniProtKB-KW"/>
</dbReference>
<dbReference type="InterPro" id="IPR014001">
    <property type="entry name" value="Helicase_ATP-bd"/>
</dbReference>
<dbReference type="PROSITE" id="PS51192">
    <property type="entry name" value="HELICASE_ATP_BIND_1"/>
    <property type="match status" value="1"/>
</dbReference>
<dbReference type="GO" id="GO:0006281">
    <property type="term" value="P:DNA repair"/>
    <property type="evidence" value="ECO:0007669"/>
    <property type="project" value="InterPro"/>
</dbReference>
<feature type="domain" description="Helicase ATP-binding" evidence="13">
    <location>
        <begin position="24"/>
        <end position="192"/>
    </location>
</feature>
<comment type="similarity">
    <text evidence="1">Belongs to the helicase family. RecQ subfamily.</text>
</comment>
<dbReference type="InterPro" id="IPR018982">
    <property type="entry name" value="RQC_domain"/>
</dbReference>
<dbReference type="SMART" id="SM00956">
    <property type="entry name" value="RQC"/>
    <property type="match status" value="1"/>
</dbReference>
<dbReference type="GO" id="GO:0006310">
    <property type="term" value="P:DNA recombination"/>
    <property type="evidence" value="ECO:0007669"/>
    <property type="project" value="InterPro"/>
</dbReference>
<evidence type="ECO:0000256" key="9">
    <source>
        <dbReference type="ARBA" id="ARBA00034617"/>
    </source>
</evidence>
<evidence type="ECO:0000256" key="5">
    <source>
        <dbReference type="ARBA" id="ARBA00022806"/>
    </source>
</evidence>
<keyword evidence="6" id="KW-0067">ATP-binding</keyword>
<dbReference type="InterPro" id="IPR032284">
    <property type="entry name" value="RecQ_Zn-bd"/>
</dbReference>
<keyword evidence="3" id="KW-0547">Nucleotide-binding</keyword>
<comment type="caution">
    <text evidence="15">The sequence shown here is derived from an EMBL/GenBank/DDBJ whole genome shotgun (WGS) entry which is preliminary data.</text>
</comment>
<reference evidence="15 16" key="1">
    <citation type="journal article" date="2014" name="Genome Announc.">
        <title>Draft Genome Sequence of Marinomonas sp. Strain D104, a Polycyclic Aromatic Hydrocarbon-Degrading Bacterium from the Deep-Sea Sediment of the Arctic Ocean.</title>
        <authorList>
            <person name="Dong C."/>
            <person name="Bai X."/>
            <person name="Lai Q."/>
            <person name="Xie Y."/>
            <person name="Chen X."/>
            <person name="Shao Z."/>
        </authorList>
    </citation>
    <scope>NUCLEOTIDE SEQUENCE [LARGE SCALE GENOMIC DNA]</scope>
    <source>
        <strain evidence="15 16">D104</strain>
    </source>
</reference>
<evidence type="ECO:0000256" key="4">
    <source>
        <dbReference type="ARBA" id="ARBA00022801"/>
    </source>
</evidence>
<dbReference type="GO" id="GO:0006260">
    <property type="term" value="P:DNA replication"/>
    <property type="evidence" value="ECO:0007669"/>
    <property type="project" value="InterPro"/>
</dbReference>
<dbReference type="GO" id="GO:0003677">
    <property type="term" value="F:DNA binding"/>
    <property type="evidence" value="ECO:0007669"/>
    <property type="project" value="UniProtKB-KW"/>
</dbReference>
<dbReference type="SUPFAM" id="SSF52540">
    <property type="entry name" value="P-loop containing nucleoside triphosphate hydrolases"/>
    <property type="match status" value="1"/>
</dbReference>
<dbReference type="Pfam" id="PF09382">
    <property type="entry name" value="RQC"/>
    <property type="match status" value="1"/>
</dbReference>
<dbReference type="Pfam" id="PF00271">
    <property type="entry name" value="Helicase_C"/>
    <property type="match status" value="1"/>
</dbReference>
<proteinExistence type="inferred from homology"/>
<dbReference type="Pfam" id="PF16124">
    <property type="entry name" value="RecQ_Zn_bind"/>
    <property type="match status" value="1"/>
</dbReference>
<dbReference type="InterPro" id="IPR011545">
    <property type="entry name" value="DEAD/DEAH_box_helicase_dom"/>
</dbReference>
<dbReference type="OrthoDB" id="9760034at2"/>
<gene>
    <name evidence="15" type="ORF">D104_17125</name>
</gene>
<dbReference type="SMART" id="SM00487">
    <property type="entry name" value="DEXDc"/>
    <property type="match status" value="1"/>
</dbReference>
<dbReference type="Gene3D" id="3.40.50.300">
    <property type="entry name" value="P-loop containing nucleotide triphosphate hydrolases"/>
    <property type="match status" value="2"/>
</dbReference>
<feature type="domain" description="Helicase C-terminal" evidence="14">
    <location>
        <begin position="213"/>
        <end position="365"/>
    </location>
</feature>
<dbReference type="GO" id="GO:0005524">
    <property type="term" value="F:ATP binding"/>
    <property type="evidence" value="ECO:0007669"/>
    <property type="project" value="UniProtKB-KW"/>
</dbReference>
<sequence length="586" mass="65949">MNLKKLVLSRLGHTEYRPLQEEAIDALCSGRDVLLAAPTGGGKSLVYQSAGLIRSGIAVIVSPLLSLMSQQVDELNRKGINAKFLNSTMNPGEQDDLVWAIRHNHIDLLYLSPEKLVQPSVIGFLHSFDISLFAVDEAHCISQWGNFFRPEYSQLGQLKDAFPNVPIIALTGTVDKQTISSIQESLKLENSLILKNSFDRSNINLQIAQKRKAKQQILYFLHHEAPGQTGIIYCRSRKKTEEISSWLRQLGLPSLSYHAAMQEQDKQNNHQTFIEQHGTIMVATTAYGMGIDIPHVRFVIHLDLPNSPEAYFQEIGRAGRDGQPAKTLLLYGLQDMLQAQQLAVSQPLSAEKEVHHLVNLFQILEGRGCRRQQLLSHFDESIPACNYCDRCLSTKSEHNMTTASQKMLSLIYHTKGLEPFALLIQILLGKKTKAVSAVRAELLPLYGKGKELTEVQWKSVIRHLIAFKYLSIGESNIFTVQINEKSRSVLQGKTQIIIPSEHYYPILKEEQLALDTVKWHRILAWKYKYGKISLSDSQLRLICLHKPNSIASLSRLTGLSKETVADFAESLINVIHEVDQSEAYAI</sequence>
<evidence type="ECO:0000256" key="2">
    <source>
        <dbReference type="ARBA" id="ARBA00022723"/>
    </source>
</evidence>
<dbReference type="Proteomes" id="UP000018857">
    <property type="component" value="Unassembled WGS sequence"/>
</dbReference>
<keyword evidence="4" id="KW-0378">Hydrolase</keyword>
<dbReference type="InterPro" id="IPR027417">
    <property type="entry name" value="P-loop_NTPase"/>
</dbReference>
<keyword evidence="16" id="KW-1185">Reference proteome</keyword>
<dbReference type="SMART" id="SM00490">
    <property type="entry name" value="HELICc"/>
    <property type="match status" value="1"/>
</dbReference>
<dbReference type="GO" id="GO:0043138">
    <property type="term" value="F:3'-5' DNA helicase activity"/>
    <property type="evidence" value="ECO:0007669"/>
    <property type="project" value="UniProtKB-EC"/>
</dbReference>
<dbReference type="GO" id="GO:0009378">
    <property type="term" value="F:four-way junction helicase activity"/>
    <property type="evidence" value="ECO:0007669"/>
    <property type="project" value="TreeGrafter"/>
</dbReference>
<dbReference type="AlphaFoldDB" id="W1RNT6"/>
<dbReference type="STRING" id="1208321.D104_17125"/>
<dbReference type="GO" id="GO:0005737">
    <property type="term" value="C:cytoplasm"/>
    <property type="evidence" value="ECO:0007669"/>
    <property type="project" value="TreeGrafter"/>
</dbReference>
<comment type="catalytic activity">
    <reaction evidence="9">
        <text>Couples ATP hydrolysis with the unwinding of duplex DNA by translocating in the 3'-5' direction.</text>
        <dbReference type="EC" id="5.6.2.4"/>
    </reaction>
</comment>